<name>A0A4R1FTM5_9NOCA</name>
<protein>
    <submittedName>
        <fullName evidence="1">AlpA family transcriptional regulator</fullName>
    </submittedName>
</protein>
<evidence type="ECO:0000313" key="2">
    <source>
        <dbReference type="Proteomes" id="UP000294856"/>
    </source>
</evidence>
<dbReference type="STRING" id="1210063.GCA_001612665_01517"/>
<dbReference type="AlphaFoldDB" id="A0A4R1FTM5"/>
<keyword evidence="2" id="KW-1185">Reference proteome</keyword>
<dbReference type="SUPFAM" id="SSF46955">
    <property type="entry name" value="Putative DNA-binding domain"/>
    <property type="match status" value="1"/>
</dbReference>
<evidence type="ECO:0000313" key="1">
    <source>
        <dbReference type="EMBL" id="TCJ94611.1"/>
    </source>
</evidence>
<gene>
    <name evidence="1" type="ORF">DFR71_5213</name>
</gene>
<dbReference type="RefSeq" id="WP_067447735.1">
    <property type="nucleotide sequence ID" value="NZ_SMFR01000004.1"/>
</dbReference>
<dbReference type="Proteomes" id="UP000294856">
    <property type="component" value="Unassembled WGS sequence"/>
</dbReference>
<dbReference type="OrthoDB" id="4330189at2"/>
<proteinExistence type="predicted"/>
<reference evidence="1 2" key="1">
    <citation type="submission" date="2019-03" db="EMBL/GenBank/DDBJ databases">
        <title>Genomic Encyclopedia of Type Strains, Phase IV (KMG-IV): sequencing the most valuable type-strain genomes for metagenomic binning, comparative biology and taxonomic classification.</title>
        <authorList>
            <person name="Goeker M."/>
        </authorList>
    </citation>
    <scope>NUCLEOTIDE SEQUENCE [LARGE SCALE GENOMIC DNA]</scope>
    <source>
        <strain evidence="1 2">DSM 44684</strain>
    </source>
</reference>
<dbReference type="InterPro" id="IPR009061">
    <property type="entry name" value="DNA-bd_dom_put_sf"/>
</dbReference>
<accession>A0A4R1FTM5</accession>
<dbReference type="EMBL" id="SMFR01000004">
    <property type="protein sequence ID" value="TCJ94611.1"/>
    <property type="molecule type" value="Genomic_DNA"/>
</dbReference>
<organism evidence="1 2">
    <name type="scientific">Nocardia alba</name>
    <dbReference type="NCBI Taxonomy" id="225051"/>
    <lineage>
        <taxon>Bacteria</taxon>
        <taxon>Bacillati</taxon>
        <taxon>Actinomycetota</taxon>
        <taxon>Actinomycetes</taxon>
        <taxon>Mycobacteriales</taxon>
        <taxon>Nocardiaceae</taxon>
        <taxon>Nocardia</taxon>
    </lineage>
</organism>
<comment type="caution">
    <text evidence="1">The sequence shown here is derived from an EMBL/GenBank/DDBJ whole genome shotgun (WGS) entry which is preliminary data.</text>
</comment>
<sequence length="69" mass="7777">MNAEDSYLRAKDCEALTGIPEGTWRWWAHVGKGPDSFKLGARRRVWRKSVVLAWIAEQERATGSNSMAA</sequence>